<proteinExistence type="predicted"/>
<evidence type="ECO:0000313" key="3">
    <source>
        <dbReference type="Proteomes" id="UP000265080"/>
    </source>
</evidence>
<reference evidence="2" key="3">
    <citation type="submission" date="2025-09" db="UniProtKB">
        <authorList>
            <consortium name="Ensembl"/>
        </authorList>
    </citation>
    <scope>IDENTIFICATION</scope>
</reference>
<dbReference type="OMA" id="KTMKANT"/>
<accession>A0A3P8T006</accession>
<feature type="chain" id="PRO_5018249284" description="Peroxiredoxin-like 2 activated in M-CSF stimulated monocytes" evidence="1">
    <location>
        <begin position="22"/>
        <end position="72"/>
    </location>
</feature>
<dbReference type="Ensembl" id="ENSAPET00000018853.1">
    <property type="protein sequence ID" value="ENSAPEP00000018345.1"/>
    <property type="gene ID" value="ENSAPEG00000013115.1"/>
</dbReference>
<evidence type="ECO:0000313" key="2">
    <source>
        <dbReference type="Ensembl" id="ENSAPEP00000018345.1"/>
    </source>
</evidence>
<dbReference type="GeneTree" id="ENSGT01140000283164"/>
<keyword evidence="1" id="KW-0732">Signal</keyword>
<evidence type="ECO:0000256" key="1">
    <source>
        <dbReference type="SAM" id="SignalP"/>
    </source>
</evidence>
<organism evidence="2 3">
    <name type="scientific">Amphiprion percula</name>
    <name type="common">Orange clownfish</name>
    <name type="synonym">Lutjanus percula</name>
    <dbReference type="NCBI Taxonomy" id="161767"/>
    <lineage>
        <taxon>Eukaryota</taxon>
        <taxon>Metazoa</taxon>
        <taxon>Chordata</taxon>
        <taxon>Craniata</taxon>
        <taxon>Vertebrata</taxon>
        <taxon>Euteleostomi</taxon>
        <taxon>Actinopterygii</taxon>
        <taxon>Neopterygii</taxon>
        <taxon>Teleostei</taxon>
        <taxon>Neoteleostei</taxon>
        <taxon>Acanthomorphata</taxon>
        <taxon>Ovalentaria</taxon>
        <taxon>Pomacentridae</taxon>
        <taxon>Amphiprion</taxon>
    </lineage>
</organism>
<dbReference type="STRING" id="161767.ENSAPEP00000018345"/>
<keyword evidence="3" id="KW-1185">Reference proteome</keyword>
<reference evidence="2 3" key="1">
    <citation type="submission" date="2018-03" db="EMBL/GenBank/DDBJ databases">
        <title>Finding Nemo's genes: A chromosome-scale reference assembly of the genome of the orange clownfish Amphiprion percula.</title>
        <authorList>
            <person name="Lehmann R."/>
        </authorList>
    </citation>
    <scope>NUCLEOTIDE SEQUENCE</scope>
</reference>
<dbReference type="Proteomes" id="UP000265080">
    <property type="component" value="Chromosome 20"/>
</dbReference>
<reference evidence="2" key="2">
    <citation type="submission" date="2025-08" db="UniProtKB">
        <authorList>
            <consortium name="Ensembl"/>
        </authorList>
    </citation>
    <scope>IDENTIFICATION</scope>
</reference>
<protein>
    <recommendedName>
        <fullName evidence="4">Peroxiredoxin-like 2 activated in M-CSF stimulated monocytes</fullName>
    </recommendedName>
</protein>
<evidence type="ECO:0008006" key="4">
    <source>
        <dbReference type="Google" id="ProtNLM"/>
    </source>
</evidence>
<name>A0A3P8T006_AMPPE</name>
<dbReference type="AlphaFoldDB" id="A0A3P8T006"/>
<sequence>MVTVTTVLKVLSLFVAELISSITDWFQTKPEWAKLEVLEDTELKTTGVHERHKAKTLWEKTGAVVMVVRRPG</sequence>
<feature type="signal peptide" evidence="1">
    <location>
        <begin position="1"/>
        <end position="21"/>
    </location>
</feature>